<dbReference type="Pfam" id="PF14559">
    <property type="entry name" value="TPR_19"/>
    <property type="match status" value="1"/>
</dbReference>
<dbReference type="Gene3D" id="1.25.40.10">
    <property type="entry name" value="Tetratricopeptide repeat domain"/>
    <property type="match status" value="3"/>
</dbReference>
<dbReference type="RefSeq" id="WP_145684483.1">
    <property type="nucleotide sequence ID" value="NZ_VITH01000007.1"/>
</dbReference>
<keyword evidence="2" id="KW-0802">TPR repeat</keyword>
<dbReference type="PANTHER" id="PTHR44227">
    <property type="match status" value="1"/>
</dbReference>
<comment type="caution">
    <text evidence="3">The sequence shown here is derived from an EMBL/GenBank/DDBJ whole genome shotgun (WGS) entry which is preliminary data.</text>
</comment>
<name>A0A560CC15_AZOBR</name>
<dbReference type="AlphaFoldDB" id="A0A560CC15"/>
<evidence type="ECO:0000256" key="1">
    <source>
        <dbReference type="ARBA" id="ARBA00022737"/>
    </source>
</evidence>
<proteinExistence type="predicted"/>
<accession>A0A560CC15</accession>
<dbReference type="SUPFAM" id="SSF48452">
    <property type="entry name" value="TPR-like"/>
    <property type="match status" value="1"/>
</dbReference>
<dbReference type="EMBL" id="VITH01000007">
    <property type="protein sequence ID" value="TWA82391.1"/>
    <property type="molecule type" value="Genomic_DNA"/>
</dbReference>
<dbReference type="InterPro" id="IPR052346">
    <property type="entry name" value="O-mannosyl-transferase_TMTC"/>
</dbReference>
<protein>
    <submittedName>
        <fullName evidence="3">Flp pilus assembly protein TadD</fullName>
    </submittedName>
</protein>
<evidence type="ECO:0000256" key="2">
    <source>
        <dbReference type="ARBA" id="ARBA00022803"/>
    </source>
</evidence>
<gene>
    <name evidence="3" type="ORF">FBZ83_10777</name>
</gene>
<dbReference type="Proteomes" id="UP000318529">
    <property type="component" value="Unassembled WGS sequence"/>
</dbReference>
<dbReference type="Gene3D" id="3.40.50.2000">
    <property type="entry name" value="Glycogen Phosphorylase B"/>
    <property type="match status" value="1"/>
</dbReference>
<dbReference type="SMART" id="SM00028">
    <property type="entry name" value="TPR"/>
    <property type="match status" value="5"/>
</dbReference>
<dbReference type="SUPFAM" id="SSF53756">
    <property type="entry name" value="UDP-Glycosyltransferase/glycogen phosphorylase"/>
    <property type="match status" value="1"/>
</dbReference>
<sequence length="557" mass="59162">MTDAMDFLRAGAAALQRGDRAGAERRVVRALALVPGHGEAWNILGVLAVSAGDPAGGEARFRRASACAPDNPAYARSQAECLKRQGRADRASALLAGAVRRAVLSPDLACDLGDLRLGARDGAAAVALYRLALALAPGHARSLNNLAEALGTAERPEAAAEAFARLAVLRGTAAAWGAAGAALLAAWRQDEARAALRRAAALDPSAAEPWANLGFAGLGRHAVALAEAAFERALRLAPGMDTARAGRGTLRMLTGRLRAGAADYEARLSLPAFAPSRSYSRPVWDGRVRPGRTLLIHADRGHGDAIQFIRYAPLLRAQGMRVVFHGPEGLLALFRASELVDELSGIDGPPPAHDVHIPIMSLIHRMGTDLDSVPAAVPYLRAPGAAARRWADRLAGLRGVKAGLVWHGSVAFPYHRQRSPGFEAVRPLTGIPGVTAVLLQVGHGRSELERCPPFGPVLDLGAELRDFADTAAAIQALDIVISPCTAVAHLAGALGKPVAVLLDQGAEWRWMHGRTDSPWYPTARLYRQSVFGNWTEPVDRLRRDLTKAGFPWRIRSA</sequence>
<organism evidence="3 4">
    <name type="scientific">Azospirillum brasilense</name>
    <dbReference type="NCBI Taxonomy" id="192"/>
    <lineage>
        <taxon>Bacteria</taxon>
        <taxon>Pseudomonadati</taxon>
        <taxon>Pseudomonadota</taxon>
        <taxon>Alphaproteobacteria</taxon>
        <taxon>Rhodospirillales</taxon>
        <taxon>Azospirillaceae</taxon>
        <taxon>Azospirillum</taxon>
    </lineage>
</organism>
<reference evidence="3 4" key="1">
    <citation type="submission" date="2019-06" db="EMBL/GenBank/DDBJ databases">
        <title>Genomic Encyclopedia of Type Strains, Phase IV (KMG-V): Genome sequencing to study the core and pangenomes of soil and plant-associated prokaryotes.</title>
        <authorList>
            <person name="Whitman W."/>
        </authorList>
    </citation>
    <scope>NUCLEOTIDE SEQUENCE [LARGE SCALE GENOMIC DNA]</scope>
    <source>
        <strain evidence="3 4">BR 11650</strain>
    </source>
</reference>
<evidence type="ECO:0000313" key="4">
    <source>
        <dbReference type="Proteomes" id="UP000318529"/>
    </source>
</evidence>
<dbReference type="InterPro" id="IPR019734">
    <property type="entry name" value="TPR_rpt"/>
</dbReference>
<dbReference type="PANTHER" id="PTHR44227:SF3">
    <property type="entry name" value="PROTEIN O-MANNOSYL-TRANSFERASE TMTC4"/>
    <property type="match status" value="1"/>
</dbReference>
<dbReference type="InterPro" id="IPR011990">
    <property type="entry name" value="TPR-like_helical_dom_sf"/>
</dbReference>
<keyword evidence="1" id="KW-0677">Repeat</keyword>
<evidence type="ECO:0000313" key="3">
    <source>
        <dbReference type="EMBL" id="TWA82391.1"/>
    </source>
</evidence>